<evidence type="ECO:0000259" key="1">
    <source>
        <dbReference type="PROSITE" id="PS51462"/>
    </source>
</evidence>
<dbReference type="EMBL" id="FNBW01000008">
    <property type="protein sequence ID" value="SDF92758.1"/>
    <property type="molecule type" value="Genomic_DNA"/>
</dbReference>
<dbReference type="GO" id="GO:0003824">
    <property type="term" value="F:catalytic activity"/>
    <property type="evidence" value="ECO:0007669"/>
    <property type="project" value="UniProtKB-ARBA"/>
</dbReference>
<dbReference type="OrthoDB" id="9761969at2"/>
<dbReference type="PANTHER" id="PTHR43222">
    <property type="entry name" value="NUDIX HYDROLASE 23"/>
    <property type="match status" value="1"/>
</dbReference>
<dbReference type="PANTHER" id="PTHR43222:SF2">
    <property type="entry name" value="NUDIX HYDROLASE 23, CHLOROPLASTIC"/>
    <property type="match status" value="1"/>
</dbReference>
<reference evidence="2 3" key="1">
    <citation type="submission" date="2016-10" db="EMBL/GenBank/DDBJ databases">
        <authorList>
            <person name="Varghese N."/>
            <person name="Submissions S."/>
        </authorList>
    </citation>
    <scope>NUCLEOTIDE SEQUENCE [LARGE SCALE GENOMIC DNA]</scope>
    <source>
        <strain evidence="2 3">DSM 18839</strain>
    </source>
</reference>
<proteinExistence type="predicted"/>
<dbReference type="PROSITE" id="PS51462">
    <property type="entry name" value="NUDIX"/>
    <property type="match status" value="1"/>
</dbReference>
<dbReference type="InterPro" id="IPR015797">
    <property type="entry name" value="NUDIX_hydrolase-like_dom_sf"/>
</dbReference>
<dbReference type="Proteomes" id="UP000198615">
    <property type="component" value="Unassembled WGS sequence"/>
</dbReference>
<dbReference type="AlphaFoldDB" id="A0A8G2EYQ6"/>
<dbReference type="InterPro" id="IPR000086">
    <property type="entry name" value="NUDIX_hydrolase_dom"/>
</dbReference>
<dbReference type="Pfam" id="PF14803">
    <property type="entry name" value="Zn_ribbon_Nudix"/>
    <property type="match status" value="1"/>
</dbReference>
<gene>
    <name evidence="2" type="ORF">SAMN05660686_02754</name>
</gene>
<evidence type="ECO:0000313" key="2">
    <source>
        <dbReference type="EMBL" id="SDF92758.1"/>
    </source>
</evidence>
<name>A0A8G2EYQ6_9PROT</name>
<protein>
    <submittedName>
        <fullName evidence="2">ADP-ribose pyrophosphatase YjhB, NUDIX family</fullName>
    </submittedName>
</protein>
<dbReference type="SUPFAM" id="SSF55811">
    <property type="entry name" value="Nudix"/>
    <property type="match status" value="1"/>
</dbReference>
<dbReference type="Gene3D" id="3.90.79.10">
    <property type="entry name" value="Nucleoside Triphosphate Pyrophosphohydrolase"/>
    <property type="match status" value="1"/>
</dbReference>
<dbReference type="CDD" id="cd04511">
    <property type="entry name" value="NUDIX_Hydrolase"/>
    <property type="match status" value="1"/>
</dbReference>
<organism evidence="2 3">
    <name type="scientific">Thalassobaculum litoreum DSM 18839</name>
    <dbReference type="NCBI Taxonomy" id="1123362"/>
    <lineage>
        <taxon>Bacteria</taxon>
        <taxon>Pseudomonadati</taxon>
        <taxon>Pseudomonadota</taxon>
        <taxon>Alphaproteobacteria</taxon>
        <taxon>Rhodospirillales</taxon>
        <taxon>Thalassobaculaceae</taxon>
        <taxon>Thalassobaculum</taxon>
    </lineage>
</organism>
<comment type="caution">
    <text evidence="2">The sequence shown here is derived from an EMBL/GenBank/DDBJ whole genome shotgun (WGS) entry which is preliminary data.</text>
</comment>
<dbReference type="RefSeq" id="WP_093151091.1">
    <property type="nucleotide sequence ID" value="NZ_FNBW01000008.1"/>
</dbReference>
<evidence type="ECO:0000313" key="3">
    <source>
        <dbReference type="Proteomes" id="UP000198615"/>
    </source>
</evidence>
<keyword evidence="3" id="KW-1185">Reference proteome</keyword>
<dbReference type="Pfam" id="PF00293">
    <property type="entry name" value="NUDIX"/>
    <property type="match status" value="1"/>
</dbReference>
<dbReference type="InterPro" id="IPR029401">
    <property type="entry name" value="Nudix_N"/>
</dbReference>
<accession>A0A8G2EYQ6</accession>
<sequence length="181" mass="20613">MSDATPPRSGPQGPVVRRVPHGDNRERLVCDDCGFINYINPKIVVGSVVTLGDKFLLCRRAIDPRDGYWTIPAGYMEERETTVEGAMREAWEEAYAKIEIDALLGIYNIPRISQVQMIYRARLLDPDVKAGDETREVGLFTWDEIPWDDLAFPSVHWALDHWRRTQGQSNFPAFPEPVQGL</sequence>
<feature type="domain" description="Nudix hydrolase" evidence="1">
    <location>
        <begin position="40"/>
        <end position="165"/>
    </location>
</feature>
<dbReference type="Gene3D" id="2.20.70.10">
    <property type="match status" value="1"/>
</dbReference>